<dbReference type="RefSeq" id="WP_320313796.1">
    <property type="nucleotide sequence ID" value="NZ_JAVIKH010000009.1"/>
</dbReference>
<comment type="caution">
    <text evidence="1">The sequence shown here is derived from an EMBL/GenBank/DDBJ whole genome shotgun (WGS) entry which is preliminary data.</text>
</comment>
<keyword evidence="2" id="KW-1185">Reference proteome</keyword>
<dbReference type="SUPFAM" id="SSF53474">
    <property type="entry name" value="alpha/beta-Hydrolases"/>
    <property type="match status" value="1"/>
</dbReference>
<dbReference type="Pfam" id="PF04301">
    <property type="entry name" value="BioG"/>
    <property type="match status" value="1"/>
</dbReference>
<gene>
    <name evidence="1" type="ORF">RFV38_07765</name>
</gene>
<sequence length="201" mass="23757">MHLILFFNGWGMNEDIIKNIIPKDNMTVKCINYPYIVKDIEFFKYKHIFVVGWSFGVYYASKFLLENKYLNCTSIAINGVPCLIGEYGISLKMFKLTLNTLSNDNLKKFYLNMGLSLKFFPKKPNLEILKKELSDILNSSFENHCKFDRVFLGKYDRIIPYSKQLKFYTKESSFITTLDCGHYPFETLKNWRDITCEKNEF</sequence>
<accession>A0ABU4WA44</accession>
<name>A0ABU4WA44_9FUSO</name>
<organism evidence="1 2">
    <name type="scientific">Candidatus Cetobacterium colombiensis</name>
    <dbReference type="NCBI Taxonomy" id="3073100"/>
    <lineage>
        <taxon>Bacteria</taxon>
        <taxon>Fusobacteriati</taxon>
        <taxon>Fusobacteriota</taxon>
        <taxon>Fusobacteriia</taxon>
        <taxon>Fusobacteriales</taxon>
        <taxon>Fusobacteriaceae</taxon>
        <taxon>Cetobacterium</taxon>
    </lineage>
</organism>
<evidence type="ECO:0000313" key="2">
    <source>
        <dbReference type="Proteomes" id="UP001279681"/>
    </source>
</evidence>
<proteinExistence type="predicted"/>
<dbReference type="InterPro" id="IPR007398">
    <property type="entry name" value="BioG"/>
</dbReference>
<dbReference type="Proteomes" id="UP001279681">
    <property type="component" value="Unassembled WGS sequence"/>
</dbReference>
<dbReference type="EMBL" id="JAVIKH010000009">
    <property type="protein sequence ID" value="MDX8336391.1"/>
    <property type="molecule type" value="Genomic_DNA"/>
</dbReference>
<reference evidence="2" key="1">
    <citation type="submission" date="2023-07" db="EMBL/GenBank/DDBJ databases">
        <authorList>
            <person name="Colorado M.A."/>
            <person name="Villamil L.M."/>
            <person name="Melo J.F."/>
            <person name="Rodriguez J.A."/>
            <person name="Ruiz R.Y."/>
        </authorList>
    </citation>
    <scope>NUCLEOTIDE SEQUENCE [LARGE SCALE GENOMIC DNA]</scope>
    <source>
        <strain evidence="2">C33</strain>
    </source>
</reference>
<dbReference type="Gene3D" id="3.40.50.1820">
    <property type="entry name" value="alpha/beta hydrolase"/>
    <property type="match status" value="1"/>
</dbReference>
<evidence type="ECO:0000313" key="1">
    <source>
        <dbReference type="EMBL" id="MDX8336391.1"/>
    </source>
</evidence>
<protein>
    <submittedName>
        <fullName evidence="1">DUF452 family protein</fullName>
    </submittedName>
</protein>
<dbReference type="InterPro" id="IPR029058">
    <property type="entry name" value="AB_hydrolase_fold"/>
</dbReference>